<dbReference type="Gene3D" id="3.40.395.10">
    <property type="entry name" value="Adenoviral Proteinase, Chain A"/>
    <property type="match status" value="1"/>
</dbReference>
<dbReference type="EMBL" id="CAMAPE010000029">
    <property type="protein sequence ID" value="CAH9092588.1"/>
    <property type="molecule type" value="Genomic_DNA"/>
</dbReference>
<dbReference type="AlphaFoldDB" id="A0A9P0ZA72"/>
<keyword evidence="2" id="KW-1185">Reference proteome</keyword>
<accession>A0A9P0ZA72</accession>
<reference evidence="1" key="1">
    <citation type="submission" date="2022-07" db="EMBL/GenBank/DDBJ databases">
        <authorList>
            <person name="Macas J."/>
            <person name="Novak P."/>
            <person name="Neumann P."/>
        </authorList>
    </citation>
    <scope>NUCLEOTIDE SEQUENCE</scope>
</reference>
<sequence>MLSLHENQHISAYVLDAWSTMLNARENLRSSHSLCRMFARAYDCVHSWVGELTPKKDRPVILNDAVEFALAGFPDNISIEHVELFFFPIMQPRHCYVICFNRINQQWENLDASTSTLKVADKYSEMPSILKDMFVHYMTIIGLGNKVKGLKKAKAKKVVMNWRHENNEYECNVLTMRLVDIYMGQGSKGWDIGIKNGDKKHMAAILSAECNEMKKTMWKRLRSMQK</sequence>
<comment type="caution">
    <text evidence="1">The sequence shown here is derived from an EMBL/GenBank/DDBJ whole genome shotgun (WGS) entry which is preliminary data.</text>
</comment>
<protein>
    <recommendedName>
        <fullName evidence="3">Ubiquitin-like protease family profile domain-containing protein</fullName>
    </recommendedName>
</protein>
<dbReference type="Proteomes" id="UP001152484">
    <property type="component" value="Unassembled WGS sequence"/>
</dbReference>
<evidence type="ECO:0000313" key="1">
    <source>
        <dbReference type="EMBL" id="CAH9092588.1"/>
    </source>
</evidence>
<dbReference type="OrthoDB" id="1749738at2759"/>
<evidence type="ECO:0000313" key="2">
    <source>
        <dbReference type="Proteomes" id="UP001152484"/>
    </source>
</evidence>
<gene>
    <name evidence="1" type="ORF">CEURO_LOCUS12013</name>
</gene>
<organism evidence="1 2">
    <name type="scientific">Cuscuta europaea</name>
    <name type="common">European dodder</name>
    <dbReference type="NCBI Taxonomy" id="41803"/>
    <lineage>
        <taxon>Eukaryota</taxon>
        <taxon>Viridiplantae</taxon>
        <taxon>Streptophyta</taxon>
        <taxon>Embryophyta</taxon>
        <taxon>Tracheophyta</taxon>
        <taxon>Spermatophyta</taxon>
        <taxon>Magnoliopsida</taxon>
        <taxon>eudicotyledons</taxon>
        <taxon>Gunneridae</taxon>
        <taxon>Pentapetalae</taxon>
        <taxon>asterids</taxon>
        <taxon>lamiids</taxon>
        <taxon>Solanales</taxon>
        <taxon>Convolvulaceae</taxon>
        <taxon>Cuscuteae</taxon>
        <taxon>Cuscuta</taxon>
        <taxon>Cuscuta subgen. Cuscuta</taxon>
    </lineage>
</organism>
<proteinExistence type="predicted"/>
<name>A0A9P0ZA72_CUSEU</name>
<evidence type="ECO:0008006" key="3">
    <source>
        <dbReference type="Google" id="ProtNLM"/>
    </source>
</evidence>